<proteinExistence type="predicted"/>
<feature type="domain" description="DUF6589" evidence="2">
    <location>
        <begin position="875"/>
        <end position="935"/>
    </location>
</feature>
<protein>
    <recommendedName>
        <fullName evidence="2">DUF6589 domain-containing protein</fullName>
    </recommendedName>
</protein>
<dbReference type="AlphaFoldDB" id="A0A284R1N0"/>
<organism evidence="3 4">
    <name type="scientific">Armillaria ostoyae</name>
    <name type="common">Armillaria root rot fungus</name>
    <dbReference type="NCBI Taxonomy" id="47428"/>
    <lineage>
        <taxon>Eukaryota</taxon>
        <taxon>Fungi</taxon>
        <taxon>Dikarya</taxon>
        <taxon>Basidiomycota</taxon>
        <taxon>Agaricomycotina</taxon>
        <taxon>Agaricomycetes</taxon>
        <taxon>Agaricomycetidae</taxon>
        <taxon>Agaricales</taxon>
        <taxon>Marasmiineae</taxon>
        <taxon>Physalacriaceae</taxon>
        <taxon>Armillaria</taxon>
    </lineage>
</organism>
<accession>A0A284R1N0</accession>
<dbReference type="STRING" id="47428.A0A284R1N0"/>
<feature type="region of interest" description="Disordered" evidence="1">
    <location>
        <begin position="1000"/>
        <end position="1020"/>
    </location>
</feature>
<dbReference type="Proteomes" id="UP000219338">
    <property type="component" value="Unassembled WGS sequence"/>
</dbReference>
<feature type="compositionally biased region" description="Polar residues" evidence="1">
    <location>
        <begin position="45"/>
        <end position="54"/>
    </location>
</feature>
<feature type="region of interest" description="Disordered" evidence="1">
    <location>
        <begin position="1"/>
        <end position="23"/>
    </location>
</feature>
<keyword evidence="4" id="KW-1185">Reference proteome</keyword>
<feature type="compositionally biased region" description="Polar residues" evidence="1">
    <location>
        <begin position="69"/>
        <end position="82"/>
    </location>
</feature>
<reference evidence="4" key="1">
    <citation type="journal article" date="2017" name="Nat. Ecol. Evol.">
        <title>Genome expansion and lineage-specific genetic innovations in the forest pathogenic fungi Armillaria.</title>
        <authorList>
            <person name="Sipos G."/>
            <person name="Prasanna A.N."/>
            <person name="Walter M.C."/>
            <person name="O'Connor E."/>
            <person name="Balint B."/>
            <person name="Krizsan K."/>
            <person name="Kiss B."/>
            <person name="Hess J."/>
            <person name="Varga T."/>
            <person name="Slot J."/>
            <person name="Riley R."/>
            <person name="Boka B."/>
            <person name="Rigling D."/>
            <person name="Barry K."/>
            <person name="Lee J."/>
            <person name="Mihaltcheva S."/>
            <person name="LaButti K."/>
            <person name="Lipzen A."/>
            <person name="Waldron R."/>
            <person name="Moloney N.M."/>
            <person name="Sperisen C."/>
            <person name="Kredics L."/>
            <person name="Vagvoelgyi C."/>
            <person name="Patrignani A."/>
            <person name="Fitzpatrick D."/>
            <person name="Nagy I."/>
            <person name="Doyle S."/>
            <person name="Anderson J.B."/>
            <person name="Grigoriev I.V."/>
            <person name="Gueldener U."/>
            <person name="Muensterkoetter M."/>
            <person name="Nagy L.G."/>
        </authorList>
    </citation>
    <scope>NUCLEOTIDE SEQUENCE [LARGE SCALE GENOMIC DNA]</scope>
    <source>
        <strain evidence="4">C18/9</strain>
    </source>
</reference>
<feature type="compositionally biased region" description="Low complexity" evidence="1">
    <location>
        <begin position="141"/>
        <end position="153"/>
    </location>
</feature>
<gene>
    <name evidence="3" type="ORF">ARMOST_05936</name>
</gene>
<feature type="compositionally biased region" description="Polar residues" evidence="1">
    <location>
        <begin position="1"/>
        <end position="19"/>
    </location>
</feature>
<evidence type="ECO:0000313" key="4">
    <source>
        <dbReference type="Proteomes" id="UP000219338"/>
    </source>
</evidence>
<evidence type="ECO:0000259" key="2">
    <source>
        <dbReference type="Pfam" id="PF20231"/>
    </source>
</evidence>
<dbReference type="EMBL" id="FUEG01000003">
    <property type="protein sequence ID" value="SJL02605.1"/>
    <property type="molecule type" value="Genomic_DNA"/>
</dbReference>
<feature type="domain" description="DUF6589" evidence="2">
    <location>
        <begin position="494"/>
        <end position="874"/>
    </location>
</feature>
<dbReference type="OrthoDB" id="3044132at2759"/>
<dbReference type="InterPro" id="IPR046496">
    <property type="entry name" value="DUF6589"/>
</dbReference>
<feature type="region of interest" description="Disordered" evidence="1">
    <location>
        <begin position="113"/>
        <end position="157"/>
    </location>
</feature>
<name>A0A284R1N0_ARMOS</name>
<sequence length="1086" mass="122378">MGSAQPQNYDETRPRTNYSPIRATTLPETPIFRSFSSGNTALGLFQSGTNDIQPPTTPIPRTLSDRNISEPNTPGLRQTASESWHFPSHKPFQAFYTPNAPPSMRVRRTTSAPLLPRDENAPPLPDTPSVQSRPSRKRRVAPTTDKTTSTTASKKSRNTALCLEDKLAQILEACAVAGLSWAEVQYEMYRLPTAEEKTSWEAPSRERFMSRKATVAHFLQGRTKYTASSVLDLWIRHPYGRAHKNSPEMFSSAQKAPYLTIGPVQPAMTSFAVQISIQELVSNAEKAVQPDAGLHVHIPSARRPQKKNVAEVDWTNIGSFTHKAIRTIHQQFQPLLRHILIKVMTRSNSKKRSRNVGIVADDILSKIAFTHTPFARLPAITRGLFHFASNASFDTFRYESRVGNTPAYSTVVKALYGLSSQASKFTRVMCRDIIYVMWIIIDNVQNYHRRRMARIGLQNAMNVGMAGTAWIRPLRHPDALNYEDKERRRASSHRDQATVDSLLRKLDPNHECRVFSYQWLWVLGVYVDSLEPLKAHANMLLRSRGRILQVEEKPTPAFPLPTSGSSETNLPELMAAVTDFVKSAGQTSDDFVHRMLPIGGDGLTFELLLKMARQRQFHSSPFTSLRLINPLLQWWHTWWTNDSRIIDKHLVSYASLDPSTLGHSASKIERTIRIDQGKYDYHQGSELLYFVLDMRMLDCWRLILSREAAIHKVTLPSHADLFQVIDALSARGQLPEIEDLEKLAAELHATYTTEEAVFRSARGRLKTAFPPRGTPWVTSIDSLTVPSAEPLASPSLLDALDQSMDGDKAKAKPDGKPDPQADCVLARSQDFMREVMRSREATWSIAEGDVGRVWEQLKAIMFSFAGSNHKKYAHVVNLSGLPGKFKPGDLVQEYFNRILEAIVQHKGREFGECFIREGIARNLHHFQQLKTDFLEGPEIAKLLKEYSQAELHMYRPGRGYSEGKVVRTDFKLGCDAMRDGLLKKWTTRMMLLRSQGVTDPAVLSSSDDADEEGEPDWTSLPLYSTESQDGVLVHNLLDPTADALSIVDVKRKFSTNSPLSPYPPWYEEAGFHLHQLARIGTHVVSA</sequence>
<evidence type="ECO:0000313" key="3">
    <source>
        <dbReference type="EMBL" id="SJL02605.1"/>
    </source>
</evidence>
<feature type="region of interest" description="Disordered" evidence="1">
    <location>
        <begin position="45"/>
        <end position="82"/>
    </location>
</feature>
<dbReference type="Pfam" id="PF20231">
    <property type="entry name" value="DUF6589"/>
    <property type="match status" value="2"/>
</dbReference>
<dbReference type="OMA" id="SGHHITP"/>
<evidence type="ECO:0000256" key="1">
    <source>
        <dbReference type="SAM" id="MobiDB-lite"/>
    </source>
</evidence>